<comment type="caution">
    <text evidence="5">The sequence shown here is derived from an EMBL/GenBank/DDBJ whole genome shotgun (WGS) entry which is preliminary data.</text>
</comment>
<dbReference type="AlphaFoldDB" id="A0A0R2HGA9"/>
<dbReference type="SUPFAM" id="SSF46689">
    <property type="entry name" value="Homeodomain-like"/>
    <property type="match status" value="1"/>
</dbReference>
<dbReference type="PANTHER" id="PTHR43280">
    <property type="entry name" value="ARAC-FAMILY TRANSCRIPTIONAL REGULATOR"/>
    <property type="match status" value="1"/>
</dbReference>
<dbReference type="Proteomes" id="UP000051841">
    <property type="component" value="Unassembled WGS sequence"/>
</dbReference>
<evidence type="ECO:0000256" key="1">
    <source>
        <dbReference type="ARBA" id="ARBA00023015"/>
    </source>
</evidence>
<evidence type="ECO:0000256" key="2">
    <source>
        <dbReference type="ARBA" id="ARBA00023125"/>
    </source>
</evidence>
<dbReference type="InterPro" id="IPR020449">
    <property type="entry name" value="Tscrpt_reg_AraC-type_HTH"/>
</dbReference>
<dbReference type="Gene3D" id="2.60.120.10">
    <property type="entry name" value="Jelly Rolls"/>
    <property type="match status" value="1"/>
</dbReference>
<dbReference type="RefSeq" id="WP_031589977.1">
    <property type="nucleotide sequence ID" value="NZ_JQBL01000001.1"/>
</dbReference>
<dbReference type="PATRIC" id="fig|1410657.5.peg.121"/>
<dbReference type="PRINTS" id="PR00032">
    <property type="entry name" value="HTHARAC"/>
</dbReference>
<proteinExistence type="predicted"/>
<dbReference type="InterPro" id="IPR011051">
    <property type="entry name" value="RmlC_Cupin_sf"/>
</dbReference>
<gene>
    <name evidence="5" type="ORF">IV49_GL000119</name>
</gene>
<evidence type="ECO:0000259" key="4">
    <source>
        <dbReference type="PROSITE" id="PS01124"/>
    </source>
</evidence>
<evidence type="ECO:0000313" key="5">
    <source>
        <dbReference type="EMBL" id="KRN51502.1"/>
    </source>
</evidence>
<dbReference type="GO" id="GO:0003700">
    <property type="term" value="F:DNA-binding transcription factor activity"/>
    <property type="evidence" value="ECO:0007669"/>
    <property type="project" value="InterPro"/>
</dbReference>
<name>A0A0R2HGA9_9FIRM</name>
<dbReference type="EMBL" id="JQBL01000001">
    <property type="protein sequence ID" value="KRN51502.1"/>
    <property type="molecule type" value="Genomic_DNA"/>
</dbReference>
<dbReference type="PANTHER" id="PTHR43280:SF28">
    <property type="entry name" value="HTH-TYPE TRANSCRIPTIONAL ACTIVATOR RHAS"/>
    <property type="match status" value="1"/>
</dbReference>
<keyword evidence="1" id="KW-0805">Transcription regulation</keyword>
<sequence length="353" mass="41666">MKKHQSMNPMIILNKDEQFYKELYNAKKSSSSLKTFLASIDKEDVLKRHLIIPDLFPEFIPYEMTDSDYFQDKSRNVFITKHNRYTPAFIHKHDFFEIIAVFSGSCVQNIGLERKQFKEGDIIFIAPGIFHTMEVFDDSSIIFNILLKKETFYFMFAPMMKGHDLLSEFFSEGMYKSQQIKYVIFHTKQEDFIAYQQRMMNLYKEQLYHDDYSDQILIGLLTSQFAYIMREGAETMESSYSSHNEKKHDDFKVMSYIQEHVADVTLEGIADHFGFSTAYCSRLIKSHTGQGFSDWKRIIRIRNAQYMLVNTQMSVREIGNSLGYENPETFIRAFKKQTHTTPAKYRKENISNH</sequence>
<dbReference type="InterPro" id="IPR009057">
    <property type="entry name" value="Homeodomain-like_sf"/>
</dbReference>
<dbReference type="SUPFAM" id="SSF51182">
    <property type="entry name" value="RmlC-like cupins"/>
    <property type="match status" value="1"/>
</dbReference>
<evidence type="ECO:0000256" key="3">
    <source>
        <dbReference type="ARBA" id="ARBA00023163"/>
    </source>
</evidence>
<keyword evidence="2" id="KW-0238">DNA-binding</keyword>
<dbReference type="InterPro" id="IPR018060">
    <property type="entry name" value="HTH_AraC"/>
</dbReference>
<keyword evidence="3" id="KW-0804">Transcription</keyword>
<organism evidence="5 6">
    <name type="scientific">Kandleria vitulina DSM 20405</name>
    <dbReference type="NCBI Taxonomy" id="1410657"/>
    <lineage>
        <taxon>Bacteria</taxon>
        <taxon>Bacillati</taxon>
        <taxon>Bacillota</taxon>
        <taxon>Erysipelotrichia</taxon>
        <taxon>Erysipelotrichales</taxon>
        <taxon>Coprobacillaceae</taxon>
        <taxon>Kandleria</taxon>
    </lineage>
</organism>
<dbReference type="Pfam" id="PF12833">
    <property type="entry name" value="HTH_18"/>
    <property type="match status" value="1"/>
</dbReference>
<dbReference type="Pfam" id="PF02311">
    <property type="entry name" value="AraC_binding"/>
    <property type="match status" value="1"/>
</dbReference>
<evidence type="ECO:0000313" key="6">
    <source>
        <dbReference type="Proteomes" id="UP000051841"/>
    </source>
</evidence>
<dbReference type="InterPro" id="IPR003313">
    <property type="entry name" value="AraC-bd"/>
</dbReference>
<dbReference type="GO" id="GO:0043565">
    <property type="term" value="F:sequence-specific DNA binding"/>
    <property type="evidence" value="ECO:0007669"/>
    <property type="project" value="InterPro"/>
</dbReference>
<dbReference type="Gene3D" id="1.10.10.60">
    <property type="entry name" value="Homeodomain-like"/>
    <property type="match status" value="2"/>
</dbReference>
<dbReference type="InterPro" id="IPR014710">
    <property type="entry name" value="RmlC-like_jellyroll"/>
</dbReference>
<dbReference type="SMART" id="SM00342">
    <property type="entry name" value="HTH_ARAC"/>
    <property type="match status" value="1"/>
</dbReference>
<accession>A0A0R2HGA9</accession>
<protein>
    <recommendedName>
        <fullName evidence="4">HTH araC/xylS-type domain-containing protein</fullName>
    </recommendedName>
</protein>
<dbReference type="PROSITE" id="PS01124">
    <property type="entry name" value="HTH_ARAC_FAMILY_2"/>
    <property type="match status" value="1"/>
</dbReference>
<feature type="domain" description="HTH araC/xylS-type" evidence="4">
    <location>
        <begin position="251"/>
        <end position="348"/>
    </location>
</feature>
<keyword evidence="6" id="KW-1185">Reference proteome</keyword>
<reference evidence="5 6" key="1">
    <citation type="journal article" date="2015" name="Genome Announc.">
        <title>Expanding the biotechnology potential of lactobacilli through comparative genomics of 213 strains and associated genera.</title>
        <authorList>
            <person name="Sun Z."/>
            <person name="Harris H.M."/>
            <person name="McCann A."/>
            <person name="Guo C."/>
            <person name="Argimon S."/>
            <person name="Zhang W."/>
            <person name="Yang X."/>
            <person name="Jeffery I.B."/>
            <person name="Cooney J.C."/>
            <person name="Kagawa T.F."/>
            <person name="Liu W."/>
            <person name="Song Y."/>
            <person name="Salvetti E."/>
            <person name="Wrobel A."/>
            <person name="Rasinkangas P."/>
            <person name="Parkhill J."/>
            <person name="Rea M.C."/>
            <person name="O'Sullivan O."/>
            <person name="Ritari J."/>
            <person name="Douillard F.P."/>
            <person name="Paul Ross R."/>
            <person name="Yang R."/>
            <person name="Briner A.E."/>
            <person name="Felis G.E."/>
            <person name="de Vos W.M."/>
            <person name="Barrangou R."/>
            <person name="Klaenhammer T.R."/>
            <person name="Caufield P.W."/>
            <person name="Cui Y."/>
            <person name="Zhang H."/>
            <person name="O'Toole P.W."/>
        </authorList>
    </citation>
    <scope>NUCLEOTIDE SEQUENCE [LARGE SCALE GENOMIC DNA]</scope>
    <source>
        <strain evidence="5 6">DSM 20405</strain>
    </source>
</reference>